<sequence length="486" mass="53889">MSAAFTKALTCLSKYGDELSIYAISDSLSLSATNSSKSAYCRFKYERLFFSKYTVNALKPGEAWPNDLEQTMNVTGQLLTKSLLSILKHRTVERTVERCEMSIVEGHEAFEDETAQDNQDDLETRLIIRLHCKHGVVKTHRLILLNPTSLMAPGIPDALNESNLTIGPKALKDMIEHFPLARGAKSDPQLIWSFGESDVELRSLESSIDTKGKAQLATELTISAEEFDVYNIYAPPTTIAFHLREFNATIAYADSMSLAIDLRFTDPAAPLFIDVEGDNSETLFVISTSQVHGAINGAPSQNYIAPGVKKREREETPLEMKNKKPMKAVQKVEQQTPSVRHSVPRTTGFVPPPRHTSSAGNSQTEAFHDEMPPPSFIPTRVSPLQEPLFLPSSQLSEADEAVLLSTGLGIENMNADELADLLEGEGEEVAFDFASQDPKCQKFLERPRRDDETQGPDSFQLEDDGSEIPPTQNLGDSRMFQALFED</sequence>
<dbReference type="PANTHER" id="PTHR15237:SF0">
    <property type="entry name" value="CELL CYCLE CHECKPOINT CONTROL PROTEIN"/>
    <property type="match status" value="1"/>
</dbReference>
<dbReference type="InterPro" id="IPR007268">
    <property type="entry name" value="Rad9/Ddc1"/>
</dbReference>
<evidence type="ECO:0000313" key="2">
    <source>
        <dbReference type="EMBL" id="KAF5380423.1"/>
    </source>
</evidence>
<accession>A0A8H5M4C6</accession>
<protein>
    <recommendedName>
        <fullName evidence="4">Cell cycle checkpoint control protein RAD9A</fullName>
    </recommendedName>
</protein>
<dbReference type="Proteomes" id="UP000565441">
    <property type="component" value="Unassembled WGS sequence"/>
</dbReference>
<dbReference type="EMBL" id="JAACJP010000013">
    <property type="protein sequence ID" value="KAF5380423.1"/>
    <property type="molecule type" value="Genomic_DNA"/>
</dbReference>
<dbReference type="OrthoDB" id="60092at2759"/>
<organism evidence="2 3">
    <name type="scientific">Tricholomella constricta</name>
    <dbReference type="NCBI Taxonomy" id="117010"/>
    <lineage>
        <taxon>Eukaryota</taxon>
        <taxon>Fungi</taxon>
        <taxon>Dikarya</taxon>
        <taxon>Basidiomycota</taxon>
        <taxon>Agaricomycotina</taxon>
        <taxon>Agaricomycetes</taxon>
        <taxon>Agaricomycetidae</taxon>
        <taxon>Agaricales</taxon>
        <taxon>Tricholomatineae</taxon>
        <taxon>Lyophyllaceae</taxon>
        <taxon>Tricholomella</taxon>
    </lineage>
</organism>
<dbReference type="GO" id="GO:0071479">
    <property type="term" value="P:cellular response to ionizing radiation"/>
    <property type="evidence" value="ECO:0007669"/>
    <property type="project" value="TreeGrafter"/>
</dbReference>
<dbReference type="Pfam" id="PF04139">
    <property type="entry name" value="Rad9"/>
    <property type="match status" value="1"/>
</dbReference>
<gene>
    <name evidence="2" type="ORF">D9615_004646</name>
</gene>
<evidence type="ECO:0008006" key="4">
    <source>
        <dbReference type="Google" id="ProtNLM"/>
    </source>
</evidence>
<dbReference type="GO" id="GO:0030896">
    <property type="term" value="C:checkpoint clamp complex"/>
    <property type="evidence" value="ECO:0007669"/>
    <property type="project" value="InterPro"/>
</dbReference>
<feature type="compositionally biased region" description="Polar residues" evidence="1">
    <location>
        <begin position="355"/>
        <end position="365"/>
    </location>
</feature>
<feature type="region of interest" description="Disordered" evidence="1">
    <location>
        <begin position="313"/>
        <end position="366"/>
    </location>
</feature>
<name>A0A8H5M4C6_9AGAR</name>
<feature type="region of interest" description="Disordered" evidence="1">
    <location>
        <begin position="444"/>
        <end position="477"/>
    </location>
</feature>
<keyword evidence="3" id="KW-1185">Reference proteome</keyword>
<feature type="compositionally biased region" description="Basic and acidic residues" evidence="1">
    <location>
        <begin position="313"/>
        <end position="322"/>
    </location>
</feature>
<dbReference type="Gene3D" id="3.70.10.10">
    <property type="match status" value="1"/>
</dbReference>
<dbReference type="SUPFAM" id="SSF55979">
    <property type="entry name" value="DNA clamp"/>
    <property type="match status" value="1"/>
</dbReference>
<dbReference type="GO" id="GO:0000076">
    <property type="term" value="P:DNA replication checkpoint signaling"/>
    <property type="evidence" value="ECO:0007669"/>
    <property type="project" value="TreeGrafter"/>
</dbReference>
<dbReference type="GO" id="GO:0031573">
    <property type="term" value="P:mitotic intra-S DNA damage checkpoint signaling"/>
    <property type="evidence" value="ECO:0007669"/>
    <property type="project" value="TreeGrafter"/>
</dbReference>
<dbReference type="InterPro" id="IPR046938">
    <property type="entry name" value="DNA_clamp_sf"/>
</dbReference>
<dbReference type="GO" id="GO:0006281">
    <property type="term" value="P:DNA repair"/>
    <property type="evidence" value="ECO:0007669"/>
    <property type="project" value="TreeGrafter"/>
</dbReference>
<proteinExistence type="predicted"/>
<reference evidence="2 3" key="1">
    <citation type="journal article" date="2020" name="ISME J.">
        <title>Uncovering the hidden diversity of litter-decomposition mechanisms in mushroom-forming fungi.</title>
        <authorList>
            <person name="Floudas D."/>
            <person name="Bentzer J."/>
            <person name="Ahren D."/>
            <person name="Johansson T."/>
            <person name="Persson P."/>
            <person name="Tunlid A."/>
        </authorList>
    </citation>
    <scope>NUCLEOTIDE SEQUENCE [LARGE SCALE GENOMIC DNA]</scope>
    <source>
        <strain evidence="2 3">CBS 661.87</strain>
    </source>
</reference>
<dbReference type="PANTHER" id="PTHR15237">
    <property type="entry name" value="DNA REPAIR PROTEIN RAD9"/>
    <property type="match status" value="1"/>
</dbReference>
<comment type="caution">
    <text evidence="2">The sequence shown here is derived from an EMBL/GenBank/DDBJ whole genome shotgun (WGS) entry which is preliminary data.</text>
</comment>
<dbReference type="AlphaFoldDB" id="A0A8H5M4C6"/>
<evidence type="ECO:0000256" key="1">
    <source>
        <dbReference type="SAM" id="MobiDB-lite"/>
    </source>
</evidence>
<evidence type="ECO:0000313" key="3">
    <source>
        <dbReference type="Proteomes" id="UP000565441"/>
    </source>
</evidence>